<sequence length="201" mass="22634">MKYLQMHFDWTKCLTSTYLSTESTFAKKSASFLCHQLKPTANGSSKHRVAMIRVPPESHSNRLSNSSTNGSSKHKVATIRVPPDFPSNRLSNSSTISSGDMFNSIGLVSRFMSVRCCWEPDMEENTQRTWGDNFRDWGCSPQKSNKIRCLQKSSIYNIQGVVQTMTARAAQTMIANTPPGSCSVHDCKNTTKELLRLQEYH</sequence>
<protein>
    <submittedName>
        <fullName evidence="2">Uncharacterized protein</fullName>
    </submittedName>
</protein>
<accession>A0ABY7FNC0</accession>
<name>A0ABY7FNC0_MYAAR</name>
<reference evidence="2" key="1">
    <citation type="submission" date="2022-11" db="EMBL/GenBank/DDBJ databases">
        <title>Centuries of genome instability and evolution in soft-shell clam transmissible cancer (bioRxiv).</title>
        <authorList>
            <person name="Hart S.F.M."/>
            <person name="Yonemitsu M.A."/>
            <person name="Giersch R.M."/>
            <person name="Beal B.F."/>
            <person name="Arriagada G."/>
            <person name="Davis B.W."/>
            <person name="Ostrander E.A."/>
            <person name="Goff S.P."/>
            <person name="Metzger M.J."/>
        </authorList>
    </citation>
    <scope>NUCLEOTIDE SEQUENCE</scope>
    <source>
        <strain evidence="2">MELC-2E11</strain>
        <tissue evidence="2">Siphon/mantle</tissue>
    </source>
</reference>
<organism evidence="2 3">
    <name type="scientific">Mya arenaria</name>
    <name type="common">Soft-shell clam</name>
    <dbReference type="NCBI Taxonomy" id="6604"/>
    <lineage>
        <taxon>Eukaryota</taxon>
        <taxon>Metazoa</taxon>
        <taxon>Spiralia</taxon>
        <taxon>Lophotrochozoa</taxon>
        <taxon>Mollusca</taxon>
        <taxon>Bivalvia</taxon>
        <taxon>Autobranchia</taxon>
        <taxon>Heteroconchia</taxon>
        <taxon>Euheterodonta</taxon>
        <taxon>Imparidentia</taxon>
        <taxon>Neoheterodontei</taxon>
        <taxon>Myida</taxon>
        <taxon>Myoidea</taxon>
        <taxon>Myidae</taxon>
        <taxon>Mya</taxon>
    </lineage>
</organism>
<evidence type="ECO:0000313" key="3">
    <source>
        <dbReference type="Proteomes" id="UP001164746"/>
    </source>
</evidence>
<keyword evidence="3" id="KW-1185">Reference proteome</keyword>
<evidence type="ECO:0000256" key="1">
    <source>
        <dbReference type="SAM" id="MobiDB-lite"/>
    </source>
</evidence>
<feature type="compositionally biased region" description="Polar residues" evidence="1">
    <location>
        <begin position="61"/>
        <end position="71"/>
    </location>
</feature>
<dbReference type="EMBL" id="CP111024">
    <property type="protein sequence ID" value="WAR23725.1"/>
    <property type="molecule type" value="Genomic_DNA"/>
</dbReference>
<gene>
    <name evidence="2" type="ORF">MAR_037394</name>
</gene>
<dbReference type="Proteomes" id="UP001164746">
    <property type="component" value="Chromosome 13"/>
</dbReference>
<proteinExistence type="predicted"/>
<feature type="region of interest" description="Disordered" evidence="1">
    <location>
        <begin position="56"/>
        <end position="76"/>
    </location>
</feature>
<evidence type="ECO:0000313" key="2">
    <source>
        <dbReference type="EMBL" id="WAR23725.1"/>
    </source>
</evidence>